<gene>
    <name evidence="1" type="ORF">XENORESO_010011</name>
</gene>
<evidence type="ECO:0000313" key="1">
    <source>
        <dbReference type="EMBL" id="MEQ2261418.1"/>
    </source>
</evidence>
<evidence type="ECO:0000313" key="2">
    <source>
        <dbReference type="Proteomes" id="UP001444071"/>
    </source>
</evidence>
<dbReference type="EMBL" id="JAHRIM010013120">
    <property type="protein sequence ID" value="MEQ2261418.1"/>
    <property type="molecule type" value="Genomic_DNA"/>
</dbReference>
<sequence length="100" mass="10951">MSKPLQRNVFLSHTHVGDELARIAEKTTATKISVYCRRTLLAFASSSVISVFHCGRVSTSVFSAKSRRGQGTHCSGRPVTPSRSQQQICVGAFCIVCSYR</sequence>
<proteinExistence type="predicted"/>
<organism evidence="1 2">
    <name type="scientific">Xenotaenia resolanae</name>
    <dbReference type="NCBI Taxonomy" id="208358"/>
    <lineage>
        <taxon>Eukaryota</taxon>
        <taxon>Metazoa</taxon>
        <taxon>Chordata</taxon>
        <taxon>Craniata</taxon>
        <taxon>Vertebrata</taxon>
        <taxon>Euteleostomi</taxon>
        <taxon>Actinopterygii</taxon>
        <taxon>Neopterygii</taxon>
        <taxon>Teleostei</taxon>
        <taxon>Neoteleostei</taxon>
        <taxon>Acanthomorphata</taxon>
        <taxon>Ovalentaria</taxon>
        <taxon>Atherinomorphae</taxon>
        <taxon>Cyprinodontiformes</taxon>
        <taxon>Goodeidae</taxon>
        <taxon>Xenotaenia</taxon>
    </lineage>
</organism>
<protein>
    <submittedName>
        <fullName evidence="1">Uncharacterized protein</fullName>
    </submittedName>
</protein>
<name>A0ABV0VYL0_9TELE</name>
<dbReference type="Proteomes" id="UP001444071">
    <property type="component" value="Unassembled WGS sequence"/>
</dbReference>
<keyword evidence="2" id="KW-1185">Reference proteome</keyword>
<accession>A0ABV0VYL0</accession>
<reference evidence="1 2" key="1">
    <citation type="submission" date="2021-06" db="EMBL/GenBank/DDBJ databases">
        <authorList>
            <person name="Palmer J.M."/>
        </authorList>
    </citation>
    <scope>NUCLEOTIDE SEQUENCE [LARGE SCALE GENOMIC DNA]</scope>
    <source>
        <strain evidence="1 2">XR_2019</strain>
        <tissue evidence="1">Muscle</tissue>
    </source>
</reference>
<comment type="caution">
    <text evidence="1">The sequence shown here is derived from an EMBL/GenBank/DDBJ whole genome shotgun (WGS) entry which is preliminary data.</text>
</comment>